<dbReference type="EMBL" id="KE124825">
    <property type="protein sequence ID" value="EPB77891.1"/>
    <property type="molecule type" value="Genomic_DNA"/>
</dbReference>
<name>A0A0D6M658_9BILA</name>
<protein>
    <submittedName>
        <fullName evidence="1">Uncharacterized protein</fullName>
    </submittedName>
</protein>
<gene>
    <name evidence="1" type="ORF">ANCCEY_02975</name>
</gene>
<proteinExistence type="predicted"/>
<organism evidence="1 2">
    <name type="scientific">Ancylostoma ceylanicum</name>
    <dbReference type="NCBI Taxonomy" id="53326"/>
    <lineage>
        <taxon>Eukaryota</taxon>
        <taxon>Metazoa</taxon>
        <taxon>Ecdysozoa</taxon>
        <taxon>Nematoda</taxon>
        <taxon>Chromadorea</taxon>
        <taxon>Rhabditida</taxon>
        <taxon>Rhabditina</taxon>
        <taxon>Rhabditomorpha</taxon>
        <taxon>Strongyloidea</taxon>
        <taxon>Ancylostomatidae</taxon>
        <taxon>Ancylostomatinae</taxon>
        <taxon>Ancylostoma</taxon>
    </lineage>
</organism>
<reference evidence="1 2" key="1">
    <citation type="submission" date="2013-05" db="EMBL/GenBank/DDBJ databases">
        <title>Draft genome of the parasitic nematode Anyclostoma ceylanicum.</title>
        <authorList>
            <person name="Mitreva M."/>
        </authorList>
    </citation>
    <scope>NUCLEOTIDE SEQUENCE [LARGE SCALE GENOMIC DNA]</scope>
</reference>
<dbReference type="AlphaFoldDB" id="A0A0D6M658"/>
<accession>A0A0D6M658</accession>
<evidence type="ECO:0000313" key="1">
    <source>
        <dbReference type="EMBL" id="EPB77891.1"/>
    </source>
</evidence>
<dbReference type="Proteomes" id="UP000054495">
    <property type="component" value="Unassembled WGS sequence"/>
</dbReference>
<evidence type="ECO:0000313" key="2">
    <source>
        <dbReference type="Proteomes" id="UP000054495"/>
    </source>
</evidence>
<keyword evidence="2" id="KW-1185">Reference proteome</keyword>
<sequence>MMEGPVCDNCSPATELTCPQGTLCDFTLLQRSKNEAKCSTPITYSMDTQGCAVAACASGQMFSAGQPAQNAICANGGYLINGKIVSQVACGLRQCSEAYCPSGVMTADGVQVNFLTCNGQGKWEDAAGTVYTAAQCEMSCELCAALTNAGMPCPTGLICEVTAEREGQCKESYCAKGQMTGNPSRVTLTSLTCNGLSQWVDAQNAIYTTAQCEIRQCPSVVCTTGTMKAQPGNVAVTSLTCDGSAQWIDAQKNVYTAAQCEASCTGCTTLSNGGMTCPKGFVCEVAATREGQCTETYCPKGQLTGNAARTPLTLLTCDANAQWVDAQAATYTTAQCELPCNQCPALTNAGMTCLSGFKCTAVLTRNDGQCPEAYCDTGLMTAGSGRTTVPLLTCNGLQQWVDPQMTAYSIAQCETSCTCPPLTITTSPNRLLPSRGNALGADAQGCSTLVSRCTRNDLYRLVTANGVVTLEPPAAQNTAMTCVDGKWMATINGVETVVQEQACYVFQLAPQQLALPSHVRIC</sequence>